<dbReference type="Proteomes" id="UP000499080">
    <property type="component" value="Unassembled WGS sequence"/>
</dbReference>
<evidence type="ECO:0000313" key="1">
    <source>
        <dbReference type="EMBL" id="GBN03080.1"/>
    </source>
</evidence>
<accession>A0A4Y2KMD6</accession>
<reference evidence="1 2" key="1">
    <citation type="journal article" date="2019" name="Sci. Rep.">
        <title>Orb-weaving spider Araneus ventricosus genome elucidates the spidroin gene catalogue.</title>
        <authorList>
            <person name="Kono N."/>
            <person name="Nakamura H."/>
            <person name="Ohtoshi R."/>
            <person name="Moran D.A.P."/>
            <person name="Shinohara A."/>
            <person name="Yoshida Y."/>
            <person name="Fujiwara M."/>
            <person name="Mori M."/>
            <person name="Tomita M."/>
            <person name="Arakawa K."/>
        </authorList>
    </citation>
    <scope>NUCLEOTIDE SEQUENCE [LARGE SCALE GENOMIC DNA]</scope>
</reference>
<keyword evidence="2" id="KW-1185">Reference proteome</keyword>
<comment type="caution">
    <text evidence="1">The sequence shown here is derived from an EMBL/GenBank/DDBJ whole genome shotgun (WGS) entry which is preliminary data.</text>
</comment>
<proteinExistence type="predicted"/>
<gene>
    <name evidence="1" type="ORF">AVEN_104849_1</name>
</gene>
<name>A0A4Y2KMD6_ARAVE</name>
<sequence length="121" mass="13461">MVLFAENPQLYKISVFEFHQEGNGAHSPKEGLISSIDVIVQGGFSPESFSIPWVMRKHGRAEKRELKGAVEMTPTRIIGPPTTLINEAIFLPYHPSNEGKRLKLAVLGVKEKLADRREPPG</sequence>
<dbReference type="EMBL" id="BGPR01004764">
    <property type="protein sequence ID" value="GBN03080.1"/>
    <property type="molecule type" value="Genomic_DNA"/>
</dbReference>
<evidence type="ECO:0000313" key="2">
    <source>
        <dbReference type="Proteomes" id="UP000499080"/>
    </source>
</evidence>
<protein>
    <submittedName>
        <fullName evidence="1">Uncharacterized protein</fullName>
    </submittedName>
</protein>
<dbReference type="AlphaFoldDB" id="A0A4Y2KMD6"/>
<organism evidence="1 2">
    <name type="scientific">Araneus ventricosus</name>
    <name type="common">Orbweaver spider</name>
    <name type="synonym">Epeira ventricosa</name>
    <dbReference type="NCBI Taxonomy" id="182803"/>
    <lineage>
        <taxon>Eukaryota</taxon>
        <taxon>Metazoa</taxon>
        <taxon>Ecdysozoa</taxon>
        <taxon>Arthropoda</taxon>
        <taxon>Chelicerata</taxon>
        <taxon>Arachnida</taxon>
        <taxon>Araneae</taxon>
        <taxon>Araneomorphae</taxon>
        <taxon>Entelegynae</taxon>
        <taxon>Araneoidea</taxon>
        <taxon>Araneidae</taxon>
        <taxon>Araneus</taxon>
    </lineage>
</organism>